<dbReference type="SUPFAM" id="SSF52540">
    <property type="entry name" value="P-loop containing nucleoside triphosphate hydrolases"/>
    <property type="match status" value="2"/>
</dbReference>
<dbReference type="Gene3D" id="3.40.50.300">
    <property type="entry name" value="P-loop containing nucleotide triphosphate hydrolases"/>
    <property type="match status" value="2"/>
</dbReference>
<dbReference type="RefSeq" id="WP_259137901.1">
    <property type="nucleotide sequence ID" value="NZ_JANUXX010000003.1"/>
</dbReference>
<keyword evidence="2" id="KW-0347">Helicase</keyword>
<dbReference type="GO" id="GO:0004386">
    <property type="term" value="F:helicase activity"/>
    <property type="evidence" value="ECO:0007669"/>
    <property type="project" value="UniProtKB-KW"/>
</dbReference>
<reference evidence="2 3" key="1">
    <citation type="journal article" date="2023" name="Int. J. Syst. Evol. Microbiol.">
        <title>Streptococcus sciuri sp. nov., Staphylococcus marylandisciuri sp. nov. and Staphylococcus americanisciuri sp. nov., isolated from faeces of eastern grey squirrel (Sciurus carolinensis).</title>
        <authorList>
            <person name="Volokhov D.V."/>
            <person name="Zagorodnyaya T.A."/>
            <person name="Furtak V.A."/>
            <person name="Nattanmai G."/>
            <person name="Randall L."/>
            <person name="Jose S."/>
            <person name="Gao Y."/>
            <person name="Eisenberg T."/>
            <person name="Delmonte P."/>
            <person name="Blom J."/>
            <person name="Mitchell K.K."/>
        </authorList>
    </citation>
    <scope>NUCLEOTIDE SEQUENCE [LARGE SCALE GENOMIC DNA]</scope>
    <source>
        <strain evidence="2 3">SQ9-PEA</strain>
    </source>
</reference>
<dbReference type="EMBL" id="JANUXX010000003">
    <property type="protein sequence ID" value="MCS4488112.1"/>
    <property type="molecule type" value="Genomic_DNA"/>
</dbReference>
<evidence type="ECO:0000313" key="3">
    <source>
        <dbReference type="Proteomes" id="UP001206548"/>
    </source>
</evidence>
<sequence length="654" mass="75631">MKLQFKEQDFQLEAVSSVCDLFEGQKELTEITQREDLLAYHLNAPIRLGKETIQKRVQQTQINHHLPPSSSLSISQFDGRDSYNFSIEMETGTGKTYTYIRTIMELNKRYGWLKFVIVVPSVAIREGVWTSFEAMRDHFRLYYGKSPRSFVYDSNTITAVDNFATSADIEVMIINSQAFSTRTKRIYKAHESIRNQVPMEIIAKTRPILIIDEPQSVEGEQTKKNLRDFKPLFTLRYSATHKEKHDMLYRLDAMDAYNKHLVKKIAVKSIAQTTSTGTTGYLYLQAIIPQPTGAPKARIEFERRTKSGIKRVNKLISAPFDLYQASGGLSAYEGMTLQDFDARPFTNSIQVGASYRLAVGEVIGEIADLDMRRLQIRETIKTHLQKEAMLYQRGIKVLSLFFIDQVARYKQYDEQHHAHNGDYATLFEEEYHKQVSSYLREHKKEPDAYYRYLERYQDSSTVHAGYFSKKKVDKRPAKTILIDYKTESEEGKDSSDKEAYDLIMRDKARLLSFEEPVRFIFSHTALREGWDNPNVFQICTLNKSKSEIRKRQEIGRGMRLCVNQNGNRQDAELLGDKKVHDINKLTIIANESYDSFARGLQGELREELKDRAYQVSSSFLKRKILRNETGQELVIEEEFGRSNPLSAHTTRLSG</sequence>
<dbReference type="Pfam" id="PF04851">
    <property type="entry name" value="ResIII"/>
    <property type="match status" value="1"/>
</dbReference>
<keyword evidence="2" id="KW-0067">ATP-binding</keyword>
<proteinExistence type="predicted"/>
<organism evidence="2 3">
    <name type="scientific">Streptococcus sciuri</name>
    <dbReference type="NCBI Taxonomy" id="2973939"/>
    <lineage>
        <taxon>Bacteria</taxon>
        <taxon>Bacillati</taxon>
        <taxon>Bacillota</taxon>
        <taxon>Bacilli</taxon>
        <taxon>Lactobacillales</taxon>
        <taxon>Streptococcaceae</taxon>
        <taxon>Streptococcus</taxon>
    </lineage>
</organism>
<dbReference type="Proteomes" id="UP001206548">
    <property type="component" value="Unassembled WGS sequence"/>
</dbReference>
<dbReference type="InterPro" id="IPR027417">
    <property type="entry name" value="P-loop_NTPase"/>
</dbReference>
<name>A0ABT2F8E8_9STRE</name>
<comment type="caution">
    <text evidence="2">The sequence shown here is derived from an EMBL/GenBank/DDBJ whole genome shotgun (WGS) entry which is preliminary data.</text>
</comment>
<gene>
    <name evidence="2" type="ORF">NXS10_03925</name>
</gene>
<evidence type="ECO:0000259" key="1">
    <source>
        <dbReference type="Pfam" id="PF04851"/>
    </source>
</evidence>
<accession>A0ABT2F8E8</accession>
<keyword evidence="2" id="KW-0378">Hydrolase</keyword>
<feature type="domain" description="Helicase/UvrB N-terminal" evidence="1">
    <location>
        <begin position="70"/>
        <end position="242"/>
    </location>
</feature>
<protein>
    <submittedName>
        <fullName evidence="2">DEAD/DEAH box helicase family protein</fullName>
    </submittedName>
</protein>
<keyword evidence="3" id="KW-1185">Reference proteome</keyword>
<keyword evidence="2" id="KW-0547">Nucleotide-binding</keyword>
<dbReference type="InterPro" id="IPR006935">
    <property type="entry name" value="Helicase/UvrB_N"/>
</dbReference>
<evidence type="ECO:0000313" key="2">
    <source>
        <dbReference type="EMBL" id="MCS4488112.1"/>
    </source>
</evidence>